<evidence type="ECO:0000256" key="1">
    <source>
        <dbReference type="SAM" id="MobiDB-lite"/>
    </source>
</evidence>
<dbReference type="HOGENOM" id="CLU_1650672_0_0_6"/>
<feature type="region of interest" description="Disordered" evidence="1">
    <location>
        <begin position="17"/>
        <end position="38"/>
    </location>
</feature>
<dbReference type="KEGG" id="pha:PSHAa1529"/>
<dbReference type="AlphaFoldDB" id="Q3IGK7"/>
<evidence type="ECO:0000313" key="3">
    <source>
        <dbReference type="EMBL" id="CAI86602.1"/>
    </source>
</evidence>
<gene>
    <name evidence="3" type="ordered locus">PSHAa1529</name>
</gene>
<sequence length="160" mass="17858">MDDKKQKLRDELARALKAEYENSDKQQAADDEKVDTKPEDRHLKINQSIVGSNNSVSQSVNYVARDGFDPNNPNIIECPSCWNQASKFANCINCNLNIPEHFHSLEVERRKQIAKKQAEVTLIASLACFGLNWLTGYSMFIVAGIGLLFIATALSKLSGK</sequence>
<name>Q3IGK7_PSET1</name>
<keyword evidence="2" id="KW-0812">Transmembrane</keyword>
<keyword evidence="4" id="KW-1185">Reference proteome</keyword>
<proteinExistence type="predicted"/>
<dbReference type="PATRIC" id="fig|326442.8.peg.1479"/>
<feature type="transmembrane region" description="Helical" evidence="2">
    <location>
        <begin position="140"/>
        <end position="157"/>
    </location>
</feature>
<reference evidence="3 4" key="1">
    <citation type="journal article" date="2005" name="Genome Res.">
        <title>Coping with cold: the genome of the versatile marine Antarctica bacterium Pseudoalteromonas haloplanktis TAC125.</title>
        <authorList>
            <person name="Medigue C."/>
            <person name="Krin E."/>
            <person name="Pascal G."/>
            <person name="Barbe V."/>
            <person name="Bernsel A."/>
            <person name="Bertin P."/>
            <person name="Cheung F."/>
            <person name="Cruveiller S."/>
            <person name="Damico S."/>
            <person name="Duilio A."/>
            <person name="Fang G."/>
            <person name="Feller G."/>
            <person name="Mangenot S."/>
            <person name="Marino G."/>
            <person name="Nilsson J."/>
            <person name="Parilli E."/>
            <person name="Rocha E."/>
            <person name="Rouy Z."/>
            <person name="Sekowska A."/>
            <person name="Tutino M.L."/>
            <person name="Vallenet D."/>
            <person name="von Heijne G."/>
            <person name="Danchin A."/>
        </authorList>
    </citation>
    <scope>NUCLEOTIDE SEQUENCE [LARGE SCALE GENOMIC DNA]</scope>
    <source>
        <strain evidence="4">TAC 125</strain>
    </source>
</reference>
<dbReference type="Proteomes" id="UP000006843">
    <property type="component" value="Chromosome I"/>
</dbReference>
<keyword evidence="2" id="KW-0472">Membrane</keyword>
<dbReference type="STRING" id="326442.PSHAa1529"/>
<protein>
    <submittedName>
        <fullName evidence="3">Orphan protein</fullName>
    </submittedName>
</protein>
<evidence type="ECO:0000313" key="4">
    <source>
        <dbReference type="Proteomes" id="UP000006843"/>
    </source>
</evidence>
<accession>Q3IGK7</accession>
<dbReference type="BioCyc" id="PHAL326442:PSHA_RS07520-MONOMER"/>
<evidence type="ECO:0000256" key="2">
    <source>
        <dbReference type="SAM" id="Phobius"/>
    </source>
</evidence>
<organism evidence="3 4">
    <name type="scientific">Pseudoalteromonas translucida (strain TAC 125)</name>
    <dbReference type="NCBI Taxonomy" id="326442"/>
    <lineage>
        <taxon>Bacteria</taxon>
        <taxon>Pseudomonadati</taxon>
        <taxon>Pseudomonadota</taxon>
        <taxon>Gammaproteobacteria</taxon>
        <taxon>Alteromonadales</taxon>
        <taxon>Pseudoalteromonadaceae</taxon>
        <taxon>Pseudoalteromonas</taxon>
    </lineage>
</organism>
<keyword evidence="2" id="KW-1133">Transmembrane helix</keyword>
<dbReference type="EMBL" id="CR954246">
    <property type="protein sequence ID" value="CAI86602.1"/>
    <property type="molecule type" value="Genomic_DNA"/>
</dbReference>